<evidence type="ECO:0000313" key="8">
    <source>
        <dbReference type="EMBL" id="MCT8991844.1"/>
    </source>
</evidence>
<organism evidence="8 9">
    <name type="scientific">Chelativorans petroleitrophicus</name>
    <dbReference type="NCBI Taxonomy" id="2975484"/>
    <lineage>
        <taxon>Bacteria</taxon>
        <taxon>Pseudomonadati</taxon>
        <taxon>Pseudomonadota</taxon>
        <taxon>Alphaproteobacteria</taxon>
        <taxon>Hyphomicrobiales</taxon>
        <taxon>Phyllobacteriaceae</taxon>
        <taxon>Chelativorans</taxon>
    </lineage>
</organism>
<dbReference type="InterPro" id="IPR015424">
    <property type="entry name" value="PyrdxlP-dep_Trfase"/>
</dbReference>
<keyword evidence="8" id="KW-0808">Transferase</keyword>
<dbReference type="PANTHER" id="PTHR43500">
    <property type="entry name" value="CYSTATHIONINE BETA-LYASE-RELATED"/>
    <property type="match status" value="1"/>
</dbReference>
<keyword evidence="3 6" id="KW-0663">Pyridoxal phosphate</keyword>
<evidence type="ECO:0000256" key="7">
    <source>
        <dbReference type="RuleBase" id="RU362118"/>
    </source>
</evidence>
<reference evidence="8" key="1">
    <citation type="submission" date="2022-08" db="EMBL/GenBank/DDBJ databases">
        <title>Chelativorans sichuanense sp. nov., a paraffin oil-degrading bacterium isolated from a mixture of oil-based drill cuttings and paddy soil.</title>
        <authorList>
            <person name="Yu J."/>
            <person name="Liu H."/>
            <person name="Chen Q."/>
        </authorList>
    </citation>
    <scope>NUCLEOTIDE SEQUENCE</scope>
    <source>
        <strain evidence="8">SCAU 2101</strain>
    </source>
</reference>
<dbReference type="Gene3D" id="3.40.640.10">
    <property type="entry name" value="Type I PLP-dependent aspartate aminotransferase-like (Major domain)"/>
    <property type="match status" value="1"/>
</dbReference>
<feature type="modified residue" description="N6-(pyridoxal phosphate)lysine" evidence="6">
    <location>
        <position position="204"/>
    </location>
</feature>
<evidence type="ECO:0000256" key="1">
    <source>
        <dbReference type="ARBA" id="ARBA00001933"/>
    </source>
</evidence>
<keyword evidence="4" id="KW-0456">Lyase</keyword>
<dbReference type="SUPFAM" id="SSF53383">
    <property type="entry name" value="PLP-dependent transferases"/>
    <property type="match status" value="1"/>
</dbReference>
<comment type="similarity">
    <text evidence="2 7">Belongs to the trans-sulfuration enzymes family.</text>
</comment>
<dbReference type="GO" id="GO:0008483">
    <property type="term" value="F:transaminase activity"/>
    <property type="evidence" value="ECO:0007669"/>
    <property type="project" value="UniProtKB-KW"/>
</dbReference>
<dbReference type="Pfam" id="PF01053">
    <property type="entry name" value="Cys_Met_Meta_PP"/>
    <property type="match status" value="1"/>
</dbReference>
<evidence type="ECO:0000256" key="2">
    <source>
        <dbReference type="ARBA" id="ARBA00009077"/>
    </source>
</evidence>
<dbReference type="GO" id="GO:0047804">
    <property type="term" value="F:cysteine-S-conjugate beta-lyase activity"/>
    <property type="evidence" value="ECO:0007669"/>
    <property type="project" value="InterPro"/>
</dbReference>
<evidence type="ECO:0000256" key="5">
    <source>
        <dbReference type="ARBA" id="ARBA00047517"/>
    </source>
</evidence>
<proteinExistence type="inferred from homology"/>
<gene>
    <name evidence="8" type="ORF">NYR54_16360</name>
</gene>
<protein>
    <submittedName>
        <fullName evidence="8">PLP-dependent aspartate aminotransferase family protein</fullName>
    </submittedName>
</protein>
<dbReference type="Gene3D" id="3.90.1150.10">
    <property type="entry name" value="Aspartate Aminotransferase, domain 1"/>
    <property type="match status" value="1"/>
</dbReference>
<dbReference type="GO" id="GO:0019346">
    <property type="term" value="P:transsulfuration"/>
    <property type="evidence" value="ECO:0007669"/>
    <property type="project" value="InterPro"/>
</dbReference>
<evidence type="ECO:0000256" key="6">
    <source>
        <dbReference type="PIRSR" id="PIRSR001434-2"/>
    </source>
</evidence>
<accession>A0A9X2XBT7</accession>
<comment type="catalytic activity">
    <reaction evidence="5">
        <text>L,L-cystathionine + H2O = L-homocysteine + pyruvate + NH4(+)</text>
        <dbReference type="Rhea" id="RHEA:13965"/>
        <dbReference type="ChEBI" id="CHEBI:15361"/>
        <dbReference type="ChEBI" id="CHEBI:15377"/>
        <dbReference type="ChEBI" id="CHEBI:28938"/>
        <dbReference type="ChEBI" id="CHEBI:58161"/>
        <dbReference type="ChEBI" id="CHEBI:58199"/>
    </reaction>
</comment>
<name>A0A9X2XBT7_9HYPH</name>
<dbReference type="GO" id="GO:0019450">
    <property type="term" value="P:L-cysteine catabolic process to pyruvate"/>
    <property type="evidence" value="ECO:0007669"/>
    <property type="project" value="TreeGrafter"/>
</dbReference>
<comment type="caution">
    <text evidence="8">The sequence shown here is derived from an EMBL/GenBank/DDBJ whole genome shotgun (WGS) entry which is preliminary data.</text>
</comment>
<evidence type="ECO:0000256" key="4">
    <source>
        <dbReference type="ARBA" id="ARBA00023239"/>
    </source>
</evidence>
<dbReference type="AlphaFoldDB" id="A0A9X2XBT7"/>
<dbReference type="GO" id="GO:0030170">
    <property type="term" value="F:pyridoxal phosphate binding"/>
    <property type="evidence" value="ECO:0007669"/>
    <property type="project" value="InterPro"/>
</dbReference>
<keyword evidence="9" id="KW-1185">Reference proteome</keyword>
<evidence type="ECO:0000256" key="3">
    <source>
        <dbReference type="ARBA" id="ARBA00022898"/>
    </source>
</evidence>
<evidence type="ECO:0000313" key="9">
    <source>
        <dbReference type="Proteomes" id="UP001149009"/>
    </source>
</evidence>
<dbReference type="InterPro" id="IPR000277">
    <property type="entry name" value="Cys/Met-Metab_PyrdxlP-dep_enz"/>
</dbReference>
<dbReference type="InterPro" id="IPR015422">
    <property type="entry name" value="PyrdxlP-dep_Trfase_small"/>
</dbReference>
<sequence length="422" mass="45916">MRNETKCLTIPPVSLEGYDSLTVPVYRASTIRYPDASSFAARFERDTDGYTYGLYGTPTHRYLEYKITELEGGARTILAPSGQAAITNTLLALLHAGETVLIPDTVYGPVRDFAQNELRALGIRAVFYDPCDLKALASLLDDQTRLVWVESPGSVTMEVQDLPAIVEMAHAKGALVGCDNTWASPLNCRPLDLGADIVVEALSKHFCGHSDVLMGSVTLRDPGLGQRLKAAFGRIGIGVSPDDCVLVLRGIETLAVRLKRAAMTARAIADWLERHPLVEKVYFPALPGSPGHEIWKRDFAGSCGVLTFSLVNSVNAGIIKALDALKLISIGASWGGTKSLIAPTSLRDLRTVKPWIGPDYLLRLSIGLEHPDDIREDLELFFSSLEATAGEPNARDGTGRMVERNKQTLAEEMPLKSRSELS</sequence>
<dbReference type="InterPro" id="IPR006233">
    <property type="entry name" value="Cys_b_lyase_bac"/>
</dbReference>
<dbReference type="CDD" id="cd00614">
    <property type="entry name" value="CGS_like"/>
    <property type="match status" value="1"/>
</dbReference>
<dbReference type="PANTHER" id="PTHR43500:SF1">
    <property type="entry name" value="CYSTATHIONINE BETA-LYASE-RELATED"/>
    <property type="match status" value="1"/>
</dbReference>
<dbReference type="RefSeq" id="WP_261516786.1">
    <property type="nucleotide sequence ID" value="NZ_JAODNV010000019.1"/>
</dbReference>
<comment type="cofactor">
    <cofactor evidence="1 7">
        <name>pyridoxal 5'-phosphate</name>
        <dbReference type="ChEBI" id="CHEBI:597326"/>
    </cofactor>
</comment>
<dbReference type="PIRSF" id="PIRSF001434">
    <property type="entry name" value="CGS"/>
    <property type="match status" value="1"/>
</dbReference>
<keyword evidence="8" id="KW-0032">Aminotransferase</keyword>
<dbReference type="FunFam" id="3.40.640.10:FF:000046">
    <property type="entry name" value="Cystathionine gamma-lyase"/>
    <property type="match status" value="1"/>
</dbReference>
<dbReference type="InterPro" id="IPR015421">
    <property type="entry name" value="PyrdxlP-dep_Trfase_major"/>
</dbReference>
<dbReference type="EMBL" id="JAODNV010000019">
    <property type="protein sequence ID" value="MCT8991844.1"/>
    <property type="molecule type" value="Genomic_DNA"/>
</dbReference>
<dbReference type="Proteomes" id="UP001149009">
    <property type="component" value="Unassembled WGS sequence"/>
</dbReference>